<dbReference type="WBParaSite" id="PTRK_0001510400.1">
    <property type="protein sequence ID" value="PTRK_0001510400.1"/>
    <property type="gene ID" value="PTRK_0001510400"/>
</dbReference>
<sequence length="311" mass="35431">ADGEDATGDRRRRTGGYLRRRPADQGRARLRGRDRPVRTAARPVRAGALRRLSRPPPHQGHHHRPPRGARSGRYPLLRQRPLRHRHHARRPQEALQRGDLLDRRDPGRLAEHPGDRRRGLLRSRGLRELVRRAPRCSAHLAARGGAGRRDRQRQRGARHLPHADQARGRSVAHRDPGERLRGAQGEPDPGAPPVRTPRPEVREVHSARAARARRGTRCGHGRRRAGLRRRRRLRRRDPGEEQAGHRDVPHHGQVAPGAARSRERRGRPRVASPALPLLVEARRGRHRGRSGDGAPDRAHRARRQRRGGRHR</sequence>
<evidence type="ECO:0000313" key="2">
    <source>
        <dbReference type="Proteomes" id="UP000038045"/>
    </source>
</evidence>
<evidence type="ECO:0000313" key="3">
    <source>
        <dbReference type="WBParaSite" id="PTRK_0001510400.1"/>
    </source>
</evidence>
<organism evidence="2 3">
    <name type="scientific">Parastrongyloides trichosuri</name>
    <name type="common">Possum-specific nematode worm</name>
    <dbReference type="NCBI Taxonomy" id="131310"/>
    <lineage>
        <taxon>Eukaryota</taxon>
        <taxon>Metazoa</taxon>
        <taxon>Ecdysozoa</taxon>
        <taxon>Nematoda</taxon>
        <taxon>Chromadorea</taxon>
        <taxon>Rhabditida</taxon>
        <taxon>Tylenchina</taxon>
        <taxon>Panagrolaimomorpha</taxon>
        <taxon>Strongyloidoidea</taxon>
        <taxon>Strongyloididae</taxon>
        <taxon>Parastrongyloides</taxon>
    </lineage>
</organism>
<evidence type="ECO:0000256" key="1">
    <source>
        <dbReference type="SAM" id="MobiDB-lite"/>
    </source>
</evidence>
<dbReference type="AlphaFoldDB" id="A0A0N5A0T2"/>
<feature type="region of interest" description="Disordered" evidence="1">
    <location>
        <begin position="1"/>
        <end position="123"/>
    </location>
</feature>
<feature type="compositionally biased region" description="Basic and acidic residues" evidence="1">
    <location>
        <begin position="21"/>
        <end position="37"/>
    </location>
</feature>
<feature type="compositionally biased region" description="Basic and acidic residues" evidence="1">
    <location>
        <begin position="236"/>
        <end position="250"/>
    </location>
</feature>
<feature type="compositionally biased region" description="Basic residues" evidence="1">
    <location>
        <begin position="10"/>
        <end position="20"/>
    </location>
</feature>
<feature type="compositionally biased region" description="Basic residues" evidence="1">
    <location>
        <begin position="150"/>
        <end position="160"/>
    </location>
</feature>
<feature type="compositionally biased region" description="Low complexity" evidence="1">
    <location>
        <begin position="68"/>
        <end position="79"/>
    </location>
</feature>
<proteinExistence type="predicted"/>
<feature type="compositionally biased region" description="Low complexity" evidence="1">
    <location>
        <begin position="38"/>
        <end position="47"/>
    </location>
</feature>
<feature type="compositionally biased region" description="Basic and acidic residues" evidence="1">
    <location>
        <begin position="161"/>
        <end position="181"/>
    </location>
</feature>
<feature type="compositionally biased region" description="Basic and acidic residues" evidence="1">
    <location>
        <begin position="99"/>
        <end position="118"/>
    </location>
</feature>
<keyword evidence="2" id="KW-1185">Reference proteome</keyword>
<feature type="compositionally biased region" description="Basic residues" evidence="1">
    <location>
        <begin position="299"/>
        <end position="311"/>
    </location>
</feature>
<protein>
    <submittedName>
        <fullName evidence="3">UDP-glucose 4-epimerase</fullName>
    </submittedName>
</protein>
<reference evidence="3" key="1">
    <citation type="submission" date="2017-02" db="UniProtKB">
        <authorList>
            <consortium name="WormBaseParasite"/>
        </authorList>
    </citation>
    <scope>IDENTIFICATION</scope>
</reference>
<accession>A0A0N5A0T2</accession>
<feature type="compositionally biased region" description="Basic and acidic residues" evidence="1">
    <location>
        <begin position="197"/>
        <end position="206"/>
    </location>
</feature>
<feature type="compositionally biased region" description="Basic residues" evidence="1">
    <location>
        <begin position="80"/>
        <end position="89"/>
    </location>
</feature>
<dbReference type="Proteomes" id="UP000038045">
    <property type="component" value="Unplaced"/>
</dbReference>
<name>A0A0N5A0T2_PARTI</name>
<feature type="compositionally biased region" description="Basic residues" evidence="1">
    <location>
        <begin position="208"/>
        <end position="235"/>
    </location>
</feature>
<feature type="region of interest" description="Disordered" evidence="1">
    <location>
        <begin position="139"/>
        <end position="311"/>
    </location>
</feature>